<dbReference type="Pfam" id="PF05042">
    <property type="entry name" value="Caleosin"/>
    <property type="match status" value="1"/>
</dbReference>
<dbReference type="OMA" id="TEWNFLY"/>
<organism evidence="2 3">
    <name type="scientific">Taxus chinensis</name>
    <name type="common">Chinese yew</name>
    <name type="synonym">Taxus wallichiana var. chinensis</name>
    <dbReference type="NCBI Taxonomy" id="29808"/>
    <lineage>
        <taxon>Eukaryota</taxon>
        <taxon>Viridiplantae</taxon>
        <taxon>Streptophyta</taxon>
        <taxon>Embryophyta</taxon>
        <taxon>Tracheophyta</taxon>
        <taxon>Spermatophyta</taxon>
        <taxon>Pinopsida</taxon>
        <taxon>Pinidae</taxon>
        <taxon>Conifers II</taxon>
        <taxon>Cupressales</taxon>
        <taxon>Taxaceae</taxon>
        <taxon>Taxus</taxon>
    </lineage>
</organism>
<name>A0AA38LA71_TAXCH</name>
<dbReference type="GO" id="GO:0004497">
    <property type="term" value="F:monooxygenase activity"/>
    <property type="evidence" value="ECO:0007669"/>
    <property type="project" value="TreeGrafter"/>
</dbReference>
<dbReference type="GO" id="GO:0005509">
    <property type="term" value="F:calcium ion binding"/>
    <property type="evidence" value="ECO:0007669"/>
    <property type="project" value="TreeGrafter"/>
</dbReference>
<sequence>AAVELTRGYVRILELQKMESFHDNQLTEPVDHQKNNMTPLQKHVAFFDRNNDGIVYPWETYKGFRAIGFSFLKSVAGGLFINLALSYSTLPGKMPSLLFPVYIKNIHKAKHGSDTDVYDNKGEFNAQKFEAIFSKYARTHPDRLTKSEVDSMVKDNREPKDYLGWIGAKAEWSFLYDLAKDEKGFVEKEAVRGVYDGSLFEVFEKKNASRNPR</sequence>
<evidence type="ECO:0000256" key="1">
    <source>
        <dbReference type="ARBA" id="ARBA00006765"/>
    </source>
</evidence>
<accession>A0AA38LA71</accession>
<protein>
    <submittedName>
        <fullName evidence="2">Uncharacterized protein</fullName>
    </submittedName>
</protein>
<dbReference type="PANTHER" id="PTHR31495:SF1">
    <property type="entry name" value="INACTIVE PEROXYGENASE-LIKE PROTEIN-RELATED"/>
    <property type="match status" value="1"/>
</dbReference>
<comment type="similarity">
    <text evidence="1">Belongs to the caleosin family.</text>
</comment>
<reference evidence="2 3" key="1">
    <citation type="journal article" date="2021" name="Nat. Plants">
        <title>The Taxus genome provides insights into paclitaxel biosynthesis.</title>
        <authorList>
            <person name="Xiong X."/>
            <person name="Gou J."/>
            <person name="Liao Q."/>
            <person name="Li Y."/>
            <person name="Zhou Q."/>
            <person name="Bi G."/>
            <person name="Li C."/>
            <person name="Du R."/>
            <person name="Wang X."/>
            <person name="Sun T."/>
            <person name="Guo L."/>
            <person name="Liang H."/>
            <person name="Lu P."/>
            <person name="Wu Y."/>
            <person name="Zhang Z."/>
            <person name="Ro D.K."/>
            <person name="Shang Y."/>
            <person name="Huang S."/>
            <person name="Yan J."/>
        </authorList>
    </citation>
    <scope>NUCLEOTIDE SEQUENCE [LARGE SCALE GENOMIC DNA]</scope>
    <source>
        <strain evidence="2">Ta-2019</strain>
    </source>
</reference>
<dbReference type="AlphaFoldDB" id="A0AA38LA71"/>
<comment type="caution">
    <text evidence="2">The sequence shown here is derived from an EMBL/GenBank/DDBJ whole genome shotgun (WGS) entry which is preliminary data.</text>
</comment>
<dbReference type="PANTHER" id="PTHR31495">
    <property type="entry name" value="PEROXYGENASE 3-RELATED"/>
    <property type="match status" value="1"/>
</dbReference>
<dbReference type="InterPro" id="IPR007736">
    <property type="entry name" value="Caleosin-related"/>
</dbReference>
<gene>
    <name evidence="2" type="ORF">KI387_022732</name>
</gene>
<dbReference type="Proteomes" id="UP000824469">
    <property type="component" value="Unassembled WGS sequence"/>
</dbReference>
<proteinExistence type="inferred from homology"/>
<keyword evidence="3" id="KW-1185">Reference proteome</keyword>
<evidence type="ECO:0000313" key="3">
    <source>
        <dbReference type="Proteomes" id="UP000824469"/>
    </source>
</evidence>
<dbReference type="EMBL" id="JAHRHJ020000005">
    <property type="protein sequence ID" value="KAH9314105.1"/>
    <property type="molecule type" value="Genomic_DNA"/>
</dbReference>
<evidence type="ECO:0000313" key="2">
    <source>
        <dbReference type="EMBL" id="KAH9314105.1"/>
    </source>
</evidence>
<feature type="non-terminal residue" evidence="2">
    <location>
        <position position="1"/>
    </location>
</feature>